<proteinExistence type="predicted"/>
<reference evidence="1 2" key="1">
    <citation type="journal article" date="2015" name="Nature">
        <title>rRNA introns, odd ribosomes, and small enigmatic genomes across a large radiation of phyla.</title>
        <authorList>
            <person name="Brown C.T."/>
            <person name="Hug L.A."/>
            <person name="Thomas B.C."/>
            <person name="Sharon I."/>
            <person name="Castelle C.J."/>
            <person name="Singh A."/>
            <person name="Wilkins M.J."/>
            <person name="Williams K.H."/>
            <person name="Banfield J.F."/>
        </authorList>
    </citation>
    <scope>NUCLEOTIDE SEQUENCE [LARGE SCALE GENOMIC DNA]</scope>
</reference>
<accession>A0A837HTV6</accession>
<evidence type="ECO:0000313" key="2">
    <source>
        <dbReference type="Proteomes" id="UP000033996"/>
    </source>
</evidence>
<evidence type="ECO:0000313" key="1">
    <source>
        <dbReference type="EMBL" id="KKR07422.1"/>
    </source>
</evidence>
<sequence>IASGSLNELLTQCPEFQELWRQYNDHNEEIS</sequence>
<name>A0A837HTV6_9BACT</name>
<dbReference type="AlphaFoldDB" id="A0A837HTV6"/>
<feature type="non-terminal residue" evidence="1">
    <location>
        <position position="1"/>
    </location>
</feature>
<comment type="caution">
    <text evidence="1">The sequence shown here is derived from an EMBL/GenBank/DDBJ whole genome shotgun (WGS) entry which is preliminary data.</text>
</comment>
<dbReference type="EMBL" id="LBWL01000025">
    <property type="protein sequence ID" value="KKR07422.1"/>
    <property type="molecule type" value="Genomic_DNA"/>
</dbReference>
<gene>
    <name evidence="1" type="ORF">UT35_C0025G0001</name>
</gene>
<dbReference type="Proteomes" id="UP000033996">
    <property type="component" value="Unassembled WGS sequence"/>
</dbReference>
<organism evidence="1 2">
    <name type="scientific">Candidatus Yanofskybacteria bacterium GW2011_GWD1_39_16</name>
    <dbReference type="NCBI Taxonomy" id="1619030"/>
    <lineage>
        <taxon>Bacteria</taxon>
        <taxon>Candidatus Yanofskyibacteriota</taxon>
    </lineage>
</organism>
<protein>
    <submittedName>
        <fullName evidence="1">Uncharacterized protein</fullName>
    </submittedName>
</protein>